<keyword evidence="3" id="KW-1185">Reference proteome</keyword>
<reference evidence="2" key="1">
    <citation type="submission" date="2020-11" db="EMBL/GenBank/DDBJ databases">
        <authorList>
            <consortium name="DOE Joint Genome Institute"/>
            <person name="Ahrendt S."/>
            <person name="Riley R."/>
            <person name="Andreopoulos W."/>
            <person name="Labutti K."/>
            <person name="Pangilinan J."/>
            <person name="Ruiz-Duenas F.J."/>
            <person name="Barrasa J.M."/>
            <person name="Sanchez-Garcia M."/>
            <person name="Camarero S."/>
            <person name="Miyauchi S."/>
            <person name="Serrano A."/>
            <person name="Linde D."/>
            <person name="Babiker R."/>
            <person name="Drula E."/>
            <person name="Ayuso-Fernandez I."/>
            <person name="Pacheco R."/>
            <person name="Padilla G."/>
            <person name="Ferreira P."/>
            <person name="Barriuso J."/>
            <person name="Kellner H."/>
            <person name="Castanera R."/>
            <person name="Alfaro M."/>
            <person name="Ramirez L."/>
            <person name="Pisabarro A.G."/>
            <person name="Kuo A."/>
            <person name="Tritt A."/>
            <person name="Lipzen A."/>
            <person name="He G."/>
            <person name="Yan M."/>
            <person name="Ng V."/>
            <person name="Cullen D."/>
            <person name="Martin F."/>
            <person name="Rosso M.-N."/>
            <person name="Henrissat B."/>
            <person name="Hibbett D."/>
            <person name="Martinez A.T."/>
            <person name="Grigoriev I.V."/>
        </authorList>
    </citation>
    <scope>NUCLEOTIDE SEQUENCE</scope>
    <source>
        <strain evidence="2">CBS 247.69</strain>
    </source>
</reference>
<sequence length="137" mass="15608">MVEELAVLFAEEKERFRKPILERIEEVKKAAEVSLRVKTLEKTLETQARNAEIQAKRADAEAKNIEIHAKRADAEAKNAEIHAKRADAEAKSAEIHAKRADAEAKNAEIHARMLHESEERVRQLLAQLELERAQRAL</sequence>
<dbReference type="OrthoDB" id="6365728at2759"/>
<evidence type="ECO:0000313" key="2">
    <source>
        <dbReference type="EMBL" id="KAF9456295.1"/>
    </source>
</evidence>
<protein>
    <submittedName>
        <fullName evidence="2">Uncharacterized protein</fullName>
    </submittedName>
</protein>
<dbReference type="EMBL" id="MU150439">
    <property type="protein sequence ID" value="KAF9456295.1"/>
    <property type="molecule type" value="Genomic_DNA"/>
</dbReference>
<gene>
    <name evidence="2" type="ORF">BDZ94DRAFT_1276083</name>
</gene>
<proteinExistence type="predicted"/>
<dbReference type="AlphaFoldDB" id="A0A9P6CBQ5"/>
<feature type="region of interest" description="Disordered" evidence="1">
    <location>
        <begin position="72"/>
        <end position="102"/>
    </location>
</feature>
<evidence type="ECO:0000313" key="3">
    <source>
        <dbReference type="Proteomes" id="UP000807353"/>
    </source>
</evidence>
<organism evidence="2 3">
    <name type="scientific">Collybia nuda</name>
    <dbReference type="NCBI Taxonomy" id="64659"/>
    <lineage>
        <taxon>Eukaryota</taxon>
        <taxon>Fungi</taxon>
        <taxon>Dikarya</taxon>
        <taxon>Basidiomycota</taxon>
        <taxon>Agaricomycotina</taxon>
        <taxon>Agaricomycetes</taxon>
        <taxon>Agaricomycetidae</taxon>
        <taxon>Agaricales</taxon>
        <taxon>Tricholomatineae</taxon>
        <taxon>Clitocybaceae</taxon>
        <taxon>Collybia</taxon>
    </lineage>
</organism>
<name>A0A9P6CBQ5_9AGAR</name>
<evidence type="ECO:0000256" key="1">
    <source>
        <dbReference type="SAM" id="MobiDB-lite"/>
    </source>
</evidence>
<comment type="caution">
    <text evidence="2">The sequence shown here is derived from an EMBL/GenBank/DDBJ whole genome shotgun (WGS) entry which is preliminary data.</text>
</comment>
<accession>A0A9P6CBQ5</accession>
<dbReference type="Proteomes" id="UP000807353">
    <property type="component" value="Unassembled WGS sequence"/>
</dbReference>